<dbReference type="RefSeq" id="WP_184257761.1">
    <property type="nucleotide sequence ID" value="NZ_JACHIO010000015.1"/>
</dbReference>
<evidence type="ECO:0000256" key="1">
    <source>
        <dbReference type="SAM" id="Phobius"/>
    </source>
</evidence>
<keyword evidence="1" id="KW-1133">Transmembrane helix</keyword>
<name>A0A7W8EB00_9BACT</name>
<dbReference type="Proteomes" id="UP000584867">
    <property type="component" value="Unassembled WGS sequence"/>
</dbReference>
<accession>A0A7W8EB00</accession>
<organism evidence="2 3">
    <name type="scientific">Granulicella mallensis</name>
    <dbReference type="NCBI Taxonomy" id="940614"/>
    <lineage>
        <taxon>Bacteria</taxon>
        <taxon>Pseudomonadati</taxon>
        <taxon>Acidobacteriota</taxon>
        <taxon>Terriglobia</taxon>
        <taxon>Terriglobales</taxon>
        <taxon>Acidobacteriaceae</taxon>
        <taxon>Granulicella</taxon>
    </lineage>
</organism>
<dbReference type="EMBL" id="JACHIO010000015">
    <property type="protein sequence ID" value="MBB5065236.1"/>
    <property type="molecule type" value="Genomic_DNA"/>
</dbReference>
<gene>
    <name evidence="2" type="ORF">HDF15_003599</name>
</gene>
<feature type="transmembrane region" description="Helical" evidence="1">
    <location>
        <begin position="6"/>
        <end position="24"/>
    </location>
</feature>
<keyword evidence="1" id="KW-0812">Transmembrane</keyword>
<evidence type="ECO:0000313" key="3">
    <source>
        <dbReference type="Proteomes" id="UP000584867"/>
    </source>
</evidence>
<sequence>MDALQIMIAFWSLLVIGFIGLMIYRAHLTHYETDQLFLNEESGPSSLHRENDEIIRRVNFIQPICKGVGGVTVLMTLLIIGVYAAEVIPTMHF</sequence>
<reference evidence="2 3" key="1">
    <citation type="submission" date="2020-08" db="EMBL/GenBank/DDBJ databases">
        <title>Genomic Encyclopedia of Type Strains, Phase IV (KMG-V): Genome sequencing to study the core and pangenomes of soil and plant-associated prokaryotes.</title>
        <authorList>
            <person name="Whitman W."/>
        </authorList>
    </citation>
    <scope>NUCLEOTIDE SEQUENCE [LARGE SCALE GENOMIC DNA]</scope>
    <source>
        <strain evidence="2 3">X5P3</strain>
    </source>
</reference>
<evidence type="ECO:0000313" key="2">
    <source>
        <dbReference type="EMBL" id="MBB5065236.1"/>
    </source>
</evidence>
<proteinExistence type="predicted"/>
<feature type="transmembrane region" description="Helical" evidence="1">
    <location>
        <begin position="64"/>
        <end position="85"/>
    </location>
</feature>
<comment type="caution">
    <text evidence="2">The sequence shown here is derived from an EMBL/GenBank/DDBJ whole genome shotgun (WGS) entry which is preliminary data.</text>
</comment>
<dbReference type="AlphaFoldDB" id="A0A7W8EB00"/>
<keyword evidence="1" id="KW-0472">Membrane</keyword>
<protein>
    <submittedName>
        <fullName evidence="2">Uncharacterized protein</fullName>
    </submittedName>
</protein>